<dbReference type="PANTHER" id="PTHR24006:SF747">
    <property type="entry name" value="UBIQUITIN CARBOXYL-TERMINAL HYDROLASE 20"/>
    <property type="match status" value="1"/>
</dbReference>
<dbReference type="FunFam" id="3.90.70.10:FF:000116">
    <property type="entry name" value="Ubiquitin carboxyl-terminal hydrolase 20"/>
    <property type="match status" value="1"/>
</dbReference>
<comment type="similarity">
    <text evidence="2 8">Belongs to the peptidase C19 family.</text>
</comment>
<dbReference type="CDD" id="cd02661">
    <property type="entry name" value="Peptidase_C19E"/>
    <property type="match status" value="1"/>
</dbReference>
<keyword evidence="5 8" id="KW-0378">Hydrolase</keyword>
<evidence type="ECO:0000256" key="7">
    <source>
        <dbReference type="ARBA" id="ARBA00037450"/>
    </source>
</evidence>
<evidence type="ECO:0000259" key="10">
    <source>
        <dbReference type="PROSITE" id="PS50235"/>
    </source>
</evidence>
<dbReference type="PROSITE" id="PS50235">
    <property type="entry name" value="USP_3"/>
    <property type="match status" value="1"/>
</dbReference>
<dbReference type="Proteomes" id="UP000029121">
    <property type="component" value="Unassembled WGS sequence"/>
</dbReference>
<evidence type="ECO:0000256" key="9">
    <source>
        <dbReference type="SAM" id="MobiDB-lite"/>
    </source>
</evidence>
<dbReference type="eggNOG" id="KOG1865">
    <property type="taxonomic scope" value="Eukaryota"/>
</dbReference>
<dbReference type="InterPro" id="IPR050164">
    <property type="entry name" value="Peptidase_C19"/>
</dbReference>
<evidence type="ECO:0000256" key="4">
    <source>
        <dbReference type="ARBA" id="ARBA00022786"/>
    </source>
</evidence>
<dbReference type="GO" id="GO:0005634">
    <property type="term" value="C:nucleus"/>
    <property type="evidence" value="ECO:0007669"/>
    <property type="project" value="TreeGrafter"/>
</dbReference>
<name>R0H103_9BRAS</name>
<dbReference type="InterPro" id="IPR028889">
    <property type="entry name" value="USP"/>
</dbReference>
<evidence type="ECO:0000256" key="1">
    <source>
        <dbReference type="ARBA" id="ARBA00000707"/>
    </source>
</evidence>
<sequence>MLVANSDVSSSILPRPPLVPNSIETLDENENESSSQTPSIDANVVNLQSLALTSPDSDRDNHHSPPSLEEYTSPSSDELVPSPIDLDHDEFGSESERMVESQVRIRSTSQAVDDVILDGCSSDDPRESNRDWTPGYGSDDENSKKGCSETLLSGFTLKPLKIDEPVTGVGAGLWNLGNTCFLNSVLQCFTHTVPLLKSLRSYKYQVPCNCGNPFFCVLRALRTHIEFALRPERTPMAPECFLHYLNSATDFSPGFQRYQQEDAHEFLQAFLDKLERCCLDQRSYRQYVSSQDVNIVDQVFGGRLISGLRCCNCNFVSETFEKSVGLSLEIEDMDTLEDALESFTCVEKLDEQLTCDNCNEKVSKEKQLLLDQLPLVVTFHLKRFKNNGLFMEKIVKHLKIPLELDLQPYMRNIQEKDAPTTYHLYAVVEHLGCTLAQGHYSSYVRSAPKIWHQFDDAKVTRVDEDSVLSQDSYILFYAQEGTPWFSSIAEDMQPLLPLLEASLLNSSPKSVLDSTNRECLSEIMYENVDKTSKPCEPAGVSNQDVKTKEDFVSLPNELTGDLFLSAESSSDEDPLETDDSYNPWAVKEPDCDLYEMLLLMADPDTNLEQNQRGAMTRINKLRIKSKLAKTRNGSSSETEENQEWNDKYLQER</sequence>
<evidence type="ECO:0000256" key="6">
    <source>
        <dbReference type="ARBA" id="ARBA00022807"/>
    </source>
</evidence>
<comment type="function">
    <text evidence="7 8">Recognizes and hydrolyzes the peptide bond at the C-terminal Gly of ubiquitin. Involved in the processing of poly-ubiquitin precursors as well as that of ubiquitinated proteins.</text>
</comment>
<dbReference type="GO" id="GO:0005829">
    <property type="term" value="C:cytosol"/>
    <property type="evidence" value="ECO:0007669"/>
    <property type="project" value="TreeGrafter"/>
</dbReference>
<gene>
    <name evidence="11" type="ORF">CARUB_v10006802mg</name>
</gene>
<keyword evidence="12" id="KW-1185">Reference proteome</keyword>
<dbReference type="EMBL" id="KB870811">
    <property type="protein sequence ID" value="EOA18295.1"/>
    <property type="molecule type" value="Genomic_DNA"/>
</dbReference>
<feature type="compositionally biased region" description="Polar residues" evidence="9">
    <location>
        <begin position="32"/>
        <end position="55"/>
    </location>
</feature>
<dbReference type="PANTHER" id="PTHR24006">
    <property type="entry name" value="UBIQUITIN CARBOXYL-TERMINAL HYDROLASE"/>
    <property type="match status" value="1"/>
</dbReference>
<evidence type="ECO:0000256" key="5">
    <source>
        <dbReference type="ARBA" id="ARBA00022801"/>
    </source>
</evidence>
<dbReference type="InterPro" id="IPR038765">
    <property type="entry name" value="Papain-like_cys_pep_sf"/>
</dbReference>
<dbReference type="InterPro" id="IPR001394">
    <property type="entry name" value="Peptidase_C19_UCH"/>
</dbReference>
<evidence type="ECO:0000256" key="3">
    <source>
        <dbReference type="ARBA" id="ARBA00022670"/>
    </source>
</evidence>
<organism evidence="11 12">
    <name type="scientific">Capsella rubella</name>
    <dbReference type="NCBI Taxonomy" id="81985"/>
    <lineage>
        <taxon>Eukaryota</taxon>
        <taxon>Viridiplantae</taxon>
        <taxon>Streptophyta</taxon>
        <taxon>Embryophyta</taxon>
        <taxon>Tracheophyta</taxon>
        <taxon>Spermatophyta</taxon>
        <taxon>Magnoliopsida</taxon>
        <taxon>eudicotyledons</taxon>
        <taxon>Gunneridae</taxon>
        <taxon>Pentapetalae</taxon>
        <taxon>rosids</taxon>
        <taxon>malvids</taxon>
        <taxon>Brassicales</taxon>
        <taxon>Brassicaceae</taxon>
        <taxon>Camelineae</taxon>
        <taxon>Capsella</taxon>
    </lineage>
</organism>
<evidence type="ECO:0000313" key="12">
    <source>
        <dbReference type="Proteomes" id="UP000029121"/>
    </source>
</evidence>
<protein>
    <recommendedName>
        <fullName evidence="8">Ubiquitin carboxyl-terminal hydrolase</fullName>
        <ecNumber evidence="8">3.4.19.12</ecNumber>
    </recommendedName>
</protein>
<feature type="region of interest" description="Disordered" evidence="9">
    <location>
        <begin position="1"/>
        <end position="145"/>
    </location>
</feature>
<comment type="catalytic activity">
    <reaction evidence="1 8">
        <text>Thiol-dependent hydrolysis of ester, thioester, amide, peptide and isopeptide bonds formed by the C-terminal Gly of ubiquitin (a 76-residue protein attached to proteins as an intracellular targeting signal).</text>
        <dbReference type="EC" id="3.4.19.12"/>
    </reaction>
</comment>
<accession>R0H103</accession>
<dbReference type="AlphaFoldDB" id="R0H103"/>
<dbReference type="Pfam" id="PF00443">
    <property type="entry name" value="UCH"/>
    <property type="match status" value="1"/>
</dbReference>
<dbReference type="PROSITE" id="PS00973">
    <property type="entry name" value="USP_2"/>
    <property type="match status" value="1"/>
</dbReference>
<reference evidence="12" key="1">
    <citation type="journal article" date="2013" name="Nat. Genet.">
        <title>The Capsella rubella genome and the genomic consequences of rapid mating system evolution.</title>
        <authorList>
            <person name="Slotte T."/>
            <person name="Hazzouri K.M."/>
            <person name="Agren J.A."/>
            <person name="Koenig D."/>
            <person name="Maumus F."/>
            <person name="Guo Y.L."/>
            <person name="Steige K."/>
            <person name="Platts A.E."/>
            <person name="Escobar J.S."/>
            <person name="Newman L.K."/>
            <person name="Wang W."/>
            <person name="Mandakova T."/>
            <person name="Vello E."/>
            <person name="Smith L.M."/>
            <person name="Henz S.R."/>
            <person name="Steffen J."/>
            <person name="Takuno S."/>
            <person name="Brandvain Y."/>
            <person name="Coop G."/>
            <person name="Andolfatto P."/>
            <person name="Hu T.T."/>
            <person name="Blanchette M."/>
            <person name="Clark R.M."/>
            <person name="Quesneville H."/>
            <person name="Nordborg M."/>
            <person name="Gaut B.S."/>
            <person name="Lysak M.A."/>
            <person name="Jenkins J."/>
            <person name="Grimwood J."/>
            <person name="Chapman J."/>
            <person name="Prochnik S."/>
            <person name="Shu S."/>
            <person name="Rokhsar D."/>
            <person name="Schmutz J."/>
            <person name="Weigel D."/>
            <person name="Wright S.I."/>
        </authorList>
    </citation>
    <scope>NUCLEOTIDE SEQUENCE [LARGE SCALE GENOMIC DNA]</scope>
    <source>
        <strain evidence="12">cv. Monte Gargano</strain>
    </source>
</reference>
<feature type="compositionally biased region" description="Polar residues" evidence="9">
    <location>
        <begin position="1"/>
        <end position="12"/>
    </location>
</feature>
<dbReference type="PROSITE" id="PS00972">
    <property type="entry name" value="USP_1"/>
    <property type="match status" value="1"/>
</dbReference>
<feature type="non-terminal residue" evidence="11">
    <location>
        <position position="652"/>
    </location>
</feature>
<keyword evidence="6 8" id="KW-0788">Thiol protease</keyword>
<feature type="region of interest" description="Disordered" evidence="9">
    <location>
        <begin position="626"/>
        <end position="652"/>
    </location>
</feature>
<proteinExistence type="inferred from homology"/>
<feature type="compositionally biased region" description="Basic and acidic residues" evidence="9">
    <location>
        <begin position="85"/>
        <end position="99"/>
    </location>
</feature>
<evidence type="ECO:0000256" key="2">
    <source>
        <dbReference type="ARBA" id="ARBA00009085"/>
    </source>
</evidence>
<keyword evidence="3 8" id="KW-0645">Protease</keyword>
<dbReference type="EC" id="3.4.19.12" evidence="8"/>
<dbReference type="GO" id="GO:0006508">
    <property type="term" value="P:proteolysis"/>
    <property type="evidence" value="ECO:0007669"/>
    <property type="project" value="UniProtKB-KW"/>
</dbReference>
<dbReference type="STRING" id="81985.R0H103"/>
<dbReference type="InterPro" id="IPR018200">
    <property type="entry name" value="USP_CS"/>
</dbReference>
<dbReference type="GO" id="GO:0016579">
    <property type="term" value="P:protein deubiquitination"/>
    <property type="evidence" value="ECO:0007669"/>
    <property type="project" value="InterPro"/>
</dbReference>
<dbReference type="GO" id="GO:0004843">
    <property type="term" value="F:cysteine-type deubiquitinase activity"/>
    <property type="evidence" value="ECO:0007669"/>
    <property type="project" value="UniProtKB-UniRule"/>
</dbReference>
<dbReference type="SUPFAM" id="SSF54001">
    <property type="entry name" value="Cysteine proteinases"/>
    <property type="match status" value="1"/>
</dbReference>
<feature type="domain" description="USP" evidence="10">
    <location>
        <begin position="171"/>
        <end position="480"/>
    </location>
</feature>
<keyword evidence="4 8" id="KW-0833">Ubl conjugation pathway</keyword>
<evidence type="ECO:0000256" key="8">
    <source>
        <dbReference type="RuleBase" id="RU366025"/>
    </source>
</evidence>
<dbReference type="Gene3D" id="3.90.70.10">
    <property type="entry name" value="Cysteine proteinases"/>
    <property type="match status" value="1"/>
</dbReference>
<evidence type="ECO:0000313" key="11">
    <source>
        <dbReference type="EMBL" id="EOA18295.1"/>
    </source>
</evidence>